<dbReference type="InterPro" id="IPR014722">
    <property type="entry name" value="Rib_uL2_dom2"/>
</dbReference>
<evidence type="ECO:0000256" key="4">
    <source>
        <dbReference type="ARBA" id="ARBA00035206"/>
    </source>
</evidence>
<dbReference type="GO" id="GO:0019843">
    <property type="term" value="F:rRNA binding"/>
    <property type="evidence" value="ECO:0007669"/>
    <property type="project" value="UniProtKB-UniRule"/>
</dbReference>
<dbReference type="AlphaFoldDB" id="A0A9K3STX8"/>
<proteinExistence type="inferred from homology"/>
<dbReference type="EMBL" id="JAOSIW010000009">
    <property type="protein sequence ID" value="MDO8054531.1"/>
    <property type="molecule type" value="Genomic_DNA"/>
</dbReference>
<dbReference type="InterPro" id="IPR041988">
    <property type="entry name" value="Ribosomal_uL24_KOW"/>
</dbReference>
<dbReference type="Pfam" id="PF17136">
    <property type="entry name" value="ribosomal_L24"/>
    <property type="match status" value="1"/>
</dbReference>
<evidence type="ECO:0000256" key="5">
    <source>
        <dbReference type="HAMAP-Rule" id="MF_01326"/>
    </source>
</evidence>
<protein>
    <recommendedName>
        <fullName evidence="4 5">Large ribosomal subunit protein uL24</fullName>
    </recommendedName>
</protein>
<dbReference type="InterPro" id="IPR008991">
    <property type="entry name" value="Translation_prot_SH3-like_sf"/>
</dbReference>
<dbReference type="GeneID" id="93018521"/>
<reference evidence="7 8" key="1">
    <citation type="journal article" date="2023" name="Int. J. Syst. Evol. Microbiol.">
        <title>The observation of taxonomic boundaries for the 16SrII and 16SrXXV phytoplasmas using genome-based delimitation.</title>
        <authorList>
            <person name="Rodrigues Jardim B."/>
            <person name="Tran-Nguyen L.T.T."/>
            <person name="Gambley C."/>
            <person name="Al-Sadi A.M."/>
            <person name="Al-Subhi A.M."/>
            <person name="Foissac X."/>
            <person name="Salar P."/>
            <person name="Cai H."/>
            <person name="Yang J.Y."/>
            <person name="Davis R."/>
            <person name="Jones L."/>
            <person name="Rodoni B."/>
            <person name="Constable F.E."/>
        </authorList>
    </citation>
    <scope>NUCLEOTIDE SEQUENCE [LARGE SCALE GENOMIC DNA]</scope>
    <source>
        <strain evidence="7">BAWM-OMN-P26</strain>
    </source>
</reference>
<feature type="domain" description="Large ribosomal subunit protein uL24 C-terminal" evidence="6">
    <location>
        <begin position="49"/>
        <end position="112"/>
    </location>
</feature>
<evidence type="ECO:0000313" key="7">
    <source>
        <dbReference type="EMBL" id="MDO8054531.1"/>
    </source>
</evidence>
<dbReference type="HAMAP" id="MF_01326_B">
    <property type="entry name" value="Ribosomal_uL24_B"/>
    <property type="match status" value="1"/>
</dbReference>
<keyword evidence="3 5" id="KW-0687">Ribonucleoprotein</keyword>
<comment type="subunit">
    <text evidence="5">Part of the 50S ribosomal subunit.</text>
</comment>
<dbReference type="NCBIfam" id="TIGR01079">
    <property type="entry name" value="rplX_bact"/>
    <property type="match status" value="1"/>
</dbReference>
<name>A0A9K3STX8_9MOLU</name>
<dbReference type="CDD" id="cd06089">
    <property type="entry name" value="KOW_RPL26"/>
    <property type="match status" value="1"/>
</dbReference>
<dbReference type="InterPro" id="IPR003256">
    <property type="entry name" value="Ribosomal_uL24"/>
</dbReference>
<evidence type="ECO:0000259" key="6">
    <source>
        <dbReference type="Pfam" id="PF17136"/>
    </source>
</evidence>
<dbReference type="GO" id="GO:0003735">
    <property type="term" value="F:structural constituent of ribosome"/>
    <property type="evidence" value="ECO:0007669"/>
    <property type="project" value="InterPro"/>
</dbReference>
<keyword evidence="2 5" id="KW-0689">Ribosomal protein</keyword>
<comment type="function">
    <text evidence="5">One of two assembly initiator proteins, it binds directly to the 5'-end of the 23S rRNA, where it nucleates assembly of the 50S subunit.</text>
</comment>
<dbReference type="PANTHER" id="PTHR12903">
    <property type="entry name" value="MITOCHONDRIAL RIBOSOMAL PROTEIN L24"/>
    <property type="match status" value="1"/>
</dbReference>
<dbReference type="SUPFAM" id="SSF50104">
    <property type="entry name" value="Translation proteins SH3-like domain"/>
    <property type="match status" value="1"/>
</dbReference>
<keyword evidence="5" id="KW-0699">rRNA-binding</keyword>
<dbReference type="Proteomes" id="UP001170651">
    <property type="component" value="Unassembled WGS sequence"/>
</dbReference>
<organism evidence="7 8">
    <name type="scientific">Candidatus Phytoplasma australasiaticum subsp. australasiaticum</name>
    <dbReference type="NCBI Taxonomy" id="2832407"/>
    <lineage>
        <taxon>Bacteria</taxon>
        <taxon>Bacillati</taxon>
        <taxon>Mycoplasmatota</taxon>
        <taxon>Mollicutes</taxon>
        <taxon>Acholeplasmatales</taxon>
        <taxon>Acholeplasmataceae</taxon>
        <taxon>Candidatus Phytoplasma</taxon>
        <taxon>16SrII (Peanut WB group)</taxon>
        <taxon>Candidatus Phytoplasma australasiaticum</taxon>
    </lineage>
</organism>
<dbReference type="InterPro" id="IPR057264">
    <property type="entry name" value="Ribosomal_uL24_C"/>
</dbReference>
<dbReference type="GO" id="GO:0006412">
    <property type="term" value="P:translation"/>
    <property type="evidence" value="ECO:0007669"/>
    <property type="project" value="UniProtKB-UniRule"/>
</dbReference>
<comment type="function">
    <text evidence="5">One of the proteins that surrounds the polypeptide exit tunnel on the outside of the subunit.</text>
</comment>
<dbReference type="Gene3D" id="2.30.30.30">
    <property type="match status" value="1"/>
</dbReference>
<evidence type="ECO:0000256" key="3">
    <source>
        <dbReference type="ARBA" id="ARBA00023274"/>
    </source>
</evidence>
<dbReference type="RefSeq" id="WP_213680431.1">
    <property type="nucleotide sequence ID" value="NZ_JALQCT010000010.1"/>
</dbReference>
<comment type="similarity">
    <text evidence="1 5">Belongs to the universal ribosomal protein uL24 family.</text>
</comment>
<sequence length="115" mass="13031">MHIKKGDIVAIISGKDRYIIDPESKKKVFRTGKVIKVFFKEQKVLVEGVNIAIKHKTSADDNDKKGQIIKEEMPIHISNVALIDPNLKVPTRVGFRFDSDKKIRYSKKTGLAIIT</sequence>
<accession>A0A9K3STX8</accession>
<evidence type="ECO:0000313" key="8">
    <source>
        <dbReference type="Proteomes" id="UP001170651"/>
    </source>
</evidence>
<comment type="caution">
    <text evidence="7">The sequence shown here is derived from an EMBL/GenBank/DDBJ whole genome shotgun (WGS) entry which is preliminary data.</text>
</comment>
<evidence type="ECO:0000256" key="2">
    <source>
        <dbReference type="ARBA" id="ARBA00022980"/>
    </source>
</evidence>
<keyword evidence="5" id="KW-0694">RNA-binding</keyword>
<gene>
    <name evidence="5 7" type="primary">rplX</name>
    <name evidence="7" type="ORF">OC696_01465</name>
</gene>
<keyword evidence="8" id="KW-1185">Reference proteome</keyword>
<evidence type="ECO:0000256" key="1">
    <source>
        <dbReference type="ARBA" id="ARBA00010618"/>
    </source>
</evidence>
<dbReference type="GO" id="GO:1990904">
    <property type="term" value="C:ribonucleoprotein complex"/>
    <property type="evidence" value="ECO:0007669"/>
    <property type="project" value="UniProtKB-KW"/>
</dbReference>
<dbReference type="GO" id="GO:0005840">
    <property type="term" value="C:ribosome"/>
    <property type="evidence" value="ECO:0007669"/>
    <property type="project" value="UniProtKB-KW"/>
</dbReference>